<evidence type="ECO:0008006" key="3">
    <source>
        <dbReference type="Google" id="ProtNLM"/>
    </source>
</evidence>
<dbReference type="AlphaFoldDB" id="A0A9K3I804"/>
<evidence type="ECO:0000313" key="1">
    <source>
        <dbReference type="EMBL" id="KAF5791605.1"/>
    </source>
</evidence>
<keyword evidence="2" id="KW-1185">Reference proteome</keyword>
<sequence>MAQQTWILIFQWMKIPLPRYILSVVQLLEFIGSYKGGKKLNRAVYTVAAATCWNIWLMRNAVIFKSKPPDIAKLISDIKAISYTWIKNRAGLSDISWENWRNFNF</sequence>
<dbReference type="Proteomes" id="UP000215914">
    <property type="component" value="Unassembled WGS sequence"/>
</dbReference>
<organism evidence="1 2">
    <name type="scientific">Helianthus annuus</name>
    <name type="common">Common sunflower</name>
    <dbReference type="NCBI Taxonomy" id="4232"/>
    <lineage>
        <taxon>Eukaryota</taxon>
        <taxon>Viridiplantae</taxon>
        <taxon>Streptophyta</taxon>
        <taxon>Embryophyta</taxon>
        <taxon>Tracheophyta</taxon>
        <taxon>Spermatophyta</taxon>
        <taxon>Magnoliopsida</taxon>
        <taxon>eudicotyledons</taxon>
        <taxon>Gunneridae</taxon>
        <taxon>Pentapetalae</taxon>
        <taxon>asterids</taxon>
        <taxon>campanulids</taxon>
        <taxon>Asterales</taxon>
        <taxon>Asteraceae</taxon>
        <taxon>Asteroideae</taxon>
        <taxon>Heliantheae alliance</taxon>
        <taxon>Heliantheae</taxon>
        <taxon>Helianthus</taxon>
    </lineage>
</organism>
<reference evidence="1" key="2">
    <citation type="submission" date="2020-06" db="EMBL/GenBank/DDBJ databases">
        <title>Helianthus annuus Genome sequencing and assembly Release 2.</title>
        <authorList>
            <person name="Gouzy J."/>
            <person name="Langlade N."/>
            <person name="Munos S."/>
        </authorList>
    </citation>
    <scope>NUCLEOTIDE SEQUENCE</scope>
    <source>
        <tissue evidence="1">Leaves</tissue>
    </source>
</reference>
<comment type="caution">
    <text evidence="1">The sequence shown here is derived from an EMBL/GenBank/DDBJ whole genome shotgun (WGS) entry which is preliminary data.</text>
</comment>
<accession>A0A9K3I804</accession>
<dbReference type="EMBL" id="MNCJ02000324">
    <property type="protein sequence ID" value="KAF5791605.1"/>
    <property type="molecule type" value="Genomic_DNA"/>
</dbReference>
<protein>
    <recommendedName>
        <fullName evidence="3">RNA-directed DNA polymerase, eukaryota, Reverse transcriptase zinc-binding domain protein</fullName>
    </recommendedName>
</protein>
<proteinExistence type="predicted"/>
<name>A0A9K3I804_HELAN</name>
<gene>
    <name evidence="1" type="ORF">HanXRQr2_Chr09g0396681</name>
</gene>
<reference evidence="1" key="1">
    <citation type="journal article" date="2017" name="Nature">
        <title>The sunflower genome provides insights into oil metabolism, flowering and Asterid evolution.</title>
        <authorList>
            <person name="Badouin H."/>
            <person name="Gouzy J."/>
            <person name="Grassa C.J."/>
            <person name="Murat F."/>
            <person name="Staton S.E."/>
            <person name="Cottret L."/>
            <person name="Lelandais-Briere C."/>
            <person name="Owens G.L."/>
            <person name="Carrere S."/>
            <person name="Mayjonade B."/>
            <person name="Legrand L."/>
            <person name="Gill N."/>
            <person name="Kane N.C."/>
            <person name="Bowers J.E."/>
            <person name="Hubner S."/>
            <person name="Bellec A."/>
            <person name="Berard A."/>
            <person name="Berges H."/>
            <person name="Blanchet N."/>
            <person name="Boniface M.C."/>
            <person name="Brunel D."/>
            <person name="Catrice O."/>
            <person name="Chaidir N."/>
            <person name="Claudel C."/>
            <person name="Donnadieu C."/>
            <person name="Faraut T."/>
            <person name="Fievet G."/>
            <person name="Helmstetter N."/>
            <person name="King M."/>
            <person name="Knapp S.J."/>
            <person name="Lai Z."/>
            <person name="Le Paslier M.C."/>
            <person name="Lippi Y."/>
            <person name="Lorenzon L."/>
            <person name="Mandel J.R."/>
            <person name="Marage G."/>
            <person name="Marchand G."/>
            <person name="Marquand E."/>
            <person name="Bret-Mestries E."/>
            <person name="Morien E."/>
            <person name="Nambeesan S."/>
            <person name="Nguyen T."/>
            <person name="Pegot-Espagnet P."/>
            <person name="Pouilly N."/>
            <person name="Raftis F."/>
            <person name="Sallet E."/>
            <person name="Schiex T."/>
            <person name="Thomas J."/>
            <person name="Vandecasteele C."/>
            <person name="Vares D."/>
            <person name="Vear F."/>
            <person name="Vautrin S."/>
            <person name="Crespi M."/>
            <person name="Mangin B."/>
            <person name="Burke J.M."/>
            <person name="Salse J."/>
            <person name="Munos S."/>
            <person name="Vincourt P."/>
            <person name="Rieseberg L.H."/>
            <person name="Langlade N.B."/>
        </authorList>
    </citation>
    <scope>NUCLEOTIDE SEQUENCE</scope>
    <source>
        <tissue evidence="1">Leaves</tissue>
    </source>
</reference>
<dbReference type="Gramene" id="mRNA:HanXRQr2_Chr09g0396681">
    <property type="protein sequence ID" value="CDS:HanXRQr2_Chr09g0396681.1"/>
    <property type="gene ID" value="HanXRQr2_Chr09g0396681"/>
</dbReference>
<evidence type="ECO:0000313" key="2">
    <source>
        <dbReference type="Proteomes" id="UP000215914"/>
    </source>
</evidence>